<comment type="similarity">
    <text evidence="1">Belongs to the metallo-beta-lactamase superfamily.</text>
</comment>
<dbReference type="GO" id="GO:0046872">
    <property type="term" value="F:metal ion binding"/>
    <property type="evidence" value="ECO:0007669"/>
    <property type="project" value="UniProtKB-KW"/>
</dbReference>
<evidence type="ECO:0000256" key="4">
    <source>
        <dbReference type="ARBA" id="ARBA00022833"/>
    </source>
</evidence>
<dbReference type="SUPFAM" id="SSF56281">
    <property type="entry name" value="Metallo-hydrolase/oxidoreductase"/>
    <property type="match status" value="1"/>
</dbReference>
<dbReference type="Gene3D" id="3.60.15.10">
    <property type="entry name" value="Ribonuclease Z/Hydroxyacylglutathione hydrolase-like"/>
    <property type="match status" value="1"/>
</dbReference>
<feature type="domain" description="Metallo-beta-lactamase" evidence="5">
    <location>
        <begin position="39"/>
        <end position="275"/>
    </location>
</feature>
<sequence>MTTNTGGQASHMFLLQYGAERVPRSLSLRGGSSDLGWEPLYGVLVDTAEGWVLFDTGMGREALDADVTQDSYRAAALDAGADPDSATWSMHPAPPDPTRWNWGLEGDPLTAALATVGVGIADLRLAVISHLHLDHSGGIPLLADAGVPVAIHRAELEFARSGKALFEEGFRAEDWSDPRIRWEVLDGDTDVAPGVRVLCTPGHTPGHVSLQVTLPDTGTWIFAADAADLGQNLLDRVPCGYCAGGTAVDEAGAATSLDRLLADAADLDARLIPGHDQLVFNAIRHPSAGHR</sequence>
<dbReference type="SMART" id="SM00849">
    <property type="entry name" value="Lactamase_B"/>
    <property type="match status" value="1"/>
</dbReference>
<organism evidence="6 7">
    <name type="scientific">Mycolicibacterium obuense</name>
    <dbReference type="NCBI Taxonomy" id="1807"/>
    <lineage>
        <taxon>Bacteria</taxon>
        <taxon>Bacillati</taxon>
        <taxon>Actinomycetota</taxon>
        <taxon>Actinomycetes</taxon>
        <taxon>Mycobacteriales</taxon>
        <taxon>Mycobacteriaceae</taxon>
        <taxon>Mycolicibacterium</taxon>
    </lineage>
</organism>
<keyword evidence="4" id="KW-0862">Zinc</keyword>
<keyword evidence="3" id="KW-0378">Hydrolase</keyword>
<reference evidence="6 7" key="1">
    <citation type="submission" date="2019-01" db="EMBL/GenBank/DDBJ databases">
        <title>High-quality-draft genome sequences of five non-tuberculosis mycobacteriaceae isolated from a nosocomial environment.</title>
        <authorList>
            <person name="Tiago I."/>
            <person name="Alarico S."/>
            <person name="Pereira S.G."/>
            <person name="Coelho C."/>
            <person name="Maranha A."/>
            <person name="Empadinhas N."/>
        </authorList>
    </citation>
    <scope>NUCLEOTIDE SEQUENCE [LARGE SCALE GENOMIC DNA]</scope>
    <source>
        <strain evidence="6 7">22DIII</strain>
    </source>
</reference>
<dbReference type="InterPro" id="IPR036866">
    <property type="entry name" value="RibonucZ/Hydroxyglut_hydro"/>
</dbReference>
<protein>
    <submittedName>
        <fullName evidence="6">N-acyl homoserine lactonase family protein</fullName>
    </submittedName>
</protein>
<evidence type="ECO:0000313" key="6">
    <source>
        <dbReference type="EMBL" id="TDL10494.1"/>
    </source>
</evidence>
<dbReference type="PANTHER" id="PTHR42978">
    <property type="entry name" value="QUORUM-QUENCHING LACTONASE YTNP-RELATED-RELATED"/>
    <property type="match status" value="1"/>
</dbReference>
<name>A0A4R5X9R4_9MYCO</name>
<comment type="caution">
    <text evidence="6">The sequence shown here is derived from an EMBL/GenBank/DDBJ whole genome shotgun (WGS) entry which is preliminary data.</text>
</comment>
<dbReference type="Proteomes" id="UP000294952">
    <property type="component" value="Unassembled WGS sequence"/>
</dbReference>
<dbReference type="RefSeq" id="WP_133413678.1">
    <property type="nucleotide sequence ID" value="NZ_SDLP01000002.1"/>
</dbReference>
<dbReference type="EMBL" id="SDLP01000002">
    <property type="protein sequence ID" value="TDL10494.1"/>
    <property type="molecule type" value="Genomic_DNA"/>
</dbReference>
<dbReference type="AlphaFoldDB" id="A0A4R5X9R4"/>
<evidence type="ECO:0000256" key="2">
    <source>
        <dbReference type="ARBA" id="ARBA00022723"/>
    </source>
</evidence>
<evidence type="ECO:0000259" key="5">
    <source>
        <dbReference type="SMART" id="SM00849"/>
    </source>
</evidence>
<keyword evidence="2" id="KW-0479">Metal-binding</keyword>
<gene>
    <name evidence="6" type="ORF">EUA04_11445</name>
</gene>
<dbReference type="Pfam" id="PF00753">
    <property type="entry name" value="Lactamase_B"/>
    <property type="match status" value="1"/>
</dbReference>
<accession>A0A4R5X9R4</accession>
<dbReference type="InterPro" id="IPR051013">
    <property type="entry name" value="MBL_superfamily_lactonases"/>
</dbReference>
<dbReference type="CDD" id="cd07729">
    <property type="entry name" value="AHL_lactonase_MBL-fold"/>
    <property type="match status" value="1"/>
</dbReference>
<dbReference type="GO" id="GO:0016787">
    <property type="term" value="F:hydrolase activity"/>
    <property type="evidence" value="ECO:0007669"/>
    <property type="project" value="UniProtKB-KW"/>
</dbReference>
<evidence type="ECO:0000256" key="1">
    <source>
        <dbReference type="ARBA" id="ARBA00007749"/>
    </source>
</evidence>
<evidence type="ECO:0000256" key="3">
    <source>
        <dbReference type="ARBA" id="ARBA00022801"/>
    </source>
</evidence>
<dbReference type="PANTHER" id="PTHR42978:SF3">
    <property type="entry name" value="BLR3078 PROTEIN"/>
    <property type="match status" value="1"/>
</dbReference>
<dbReference type="InterPro" id="IPR001279">
    <property type="entry name" value="Metallo-B-lactamas"/>
</dbReference>
<proteinExistence type="inferred from homology"/>
<evidence type="ECO:0000313" key="7">
    <source>
        <dbReference type="Proteomes" id="UP000294952"/>
    </source>
</evidence>